<dbReference type="Gene3D" id="2.60.120.620">
    <property type="entry name" value="q2cbj1_9rhob like domain"/>
    <property type="match status" value="1"/>
</dbReference>
<dbReference type="Pfam" id="PF05721">
    <property type="entry name" value="PhyH"/>
    <property type="match status" value="1"/>
</dbReference>
<name>A0A0D3I7U3_EMIH1</name>
<dbReference type="InterPro" id="IPR051961">
    <property type="entry name" value="Fungal_Metabolite_Diox"/>
</dbReference>
<organism evidence="1 2">
    <name type="scientific">Emiliania huxleyi (strain CCMP1516)</name>
    <dbReference type="NCBI Taxonomy" id="280463"/>
    <lineage>
        <taxon>Eukaryota</taxon>
        <taxon>Haptista</taxon>
        <taxon>Haptophyta</taxon>
        <taxon>Prymnesiophyceae</taxon>
        <taxon>Isochrysidales</taxon>
        <taxon>Noelaerhabdaceae</taxon>
        <taxon>Emiliania</taxon>
    </lineage>
</organism>
<reference evidence="1" key="2">
    <citation type="submission" date="2024-10" db="UniProtKB">
        <authorList>
            <consortium name="EnsemblProtists"/>
        </authorList>
    </citation>
    <scope>IDENTIFICATION</scope>
</reference>
<dbReference type="HOGENOM" id="CLU_699147_0_0_1"/>
<evidence type="ECO:0000313" key="1">
    <source>
        <dbReference type="EnsemblProtists" id="EOD07328"/>
    </source>
</evidence>
<dbReference type="SUPFAM" id="SSF51197">
    <property type="entry name" value="Clavaminate synthase-like"/>
    <property type="match status" value="1"/>
</dbReference>
<dbReference type="InterPro" id="IPR008775">
    <property type="entry name" value="Phytyl_CoA_dOase-like"/>
</dbReference>
<dbReference type="PaxDb" id="2903-EOD07328"/>
<keyword evidence="2" id="KW-1185">Reference proteome</keyword>
<accession>A0A0D3I7U3</accession>
<protein>
    <recommendedName>
        <fullName evidence="3">Fe2OG dioxygenase domain-containing protein</fullName>
    </recommendedName>
</protein>
<dbReference type="RefSeq" id="XP_005759757.1">
    <property type="nucleotide sequence ID" value="XM_005759700.1"/>
</dbReference>
<dbReference type="Proteomes" id="UP000013827">
    <property type="component" value="Unassembled WGS sequence"/>
</dbReference>
<dbReference type="PANTHER" id="PTHR37563">
    <property type="entry name" value="PHYTANOYL-COA DIOXYGENASE FAMILY PROTEIN (AFU_ORTHOLOGUE AFUA_2G03330)"/>
    <property type="match status" value="1"/>
</dbReference>
<proteinExistence type="predicted"/>
<dbReference type="GeneID" id="17253195"/>
<dbReference type="EnsemblProtists" id="EOD07328">
    <property type="protein sequence ID" value="EOD07328"/>
    <property type="gene ID" value="EMIHUDRAFT_350957"/>
</dbReference>
<evidence type="ECO:0000313" key="2">
    <source>
        <dbReference type="Proteomes" id="UP000013827"/>
    </source>
</evidence>
<dbReference type="PANTHER" id="PTHR37563:SF2">
    <property type="entry name" value="PHYTANOYL-COA DIOXYGENASE FAMILY PROTEIN (AFU_ORTHOLOGUE AFUA_2G03330)"/>
    <property type="match status" value="1"/>
</dbReference>
<reference evidence="2" key="1">
    <citation type="journal article" date="2013" name="Nature">
        <title>Pan genome of the phytoplankton Emiliania underpins its global distribution.</title>
        <authorList>
            <person name="Read B.A."/>
            <person name="Kegel J."/>
            <person name="Klute M.J."/>
            <person name="Kuo A."/>
            <person name="Lefebvre S.C."/>
            <person name="Maumus F."/>
            <person name="Mayer C."/>
            <person name="Miller J."/>
            <person name="Monier A."/>
            <person name="Salamov A."/>
            <person name="Young J."/>
            <person name="Aguilar M."/>
            <person name="Claverie J.M."/>
            <person name="Frickenhaus S."/>
            <person name="Gonzalez K."/>
            <person name="Herman E.K."/>
            <person name="Lin Y.C."/>
            <person name="Napier J."/>
            <person name="Ogata H."/>
            <person name="Sarno A.F."/>
            <person name="Shmutz J."/>
            <person name="Schroeder D."/>
            <person name="de Vargas C."/>
            <person name="Verret F."/>
            <person name="von Dassow P."/>
            <person name="Valentin K."/>
            <person name="Van de Peer Y."/>
            <person name="Wheeler G."/>
            <person name="Dacks J.B."/>
            <person name="Delwiche C.F."/>
            <person name="Dyhrman S.T."/>
            <person name="Glockner G."/>
            <person name="John U."/>
            <person name="Richards T."/>
            <person name="Worden A.Z."/>
            <person name="Zhang X."/>
            <person name="Grigoriev I.V."/>
            <person name="Allen A.E."/>
            <person name="Bidle K."/>
            <person name="Borodovsky M."/>
            <person name="Bowler C."/>
            <person name="Brownlee C."/>
            <person name="Cock J.M."/>
            <person name="Elias M."/>
            <person name="Gladyshev V.N."/>
            <person name="Groth M."/>
            <person name="Guda C."/>
            <person name="Hadaegh A."/>
            <person name="Iglesias-Rodriguez M.D."/>
            <person name="Jenkins J."/>
            <person name="Jones B.M."/>
            <person name="Lawson T."/>
            <person name="Leese F."/>
            <person name="Lindquist E."/>
            <person name="Lobanov A."/>
            <person name="Lomsadze A."/>
            <person name="Malik S.B."/>
            <person name="Marsh M.E."/>
            <person name="Mackinder L."/>
            <person name="Mock T."/>
            <person name="Mueller-Roeber B."/>
            <person name="Pagarete A."/>
            <person name="Parker M."/>
            <person name="Probert I."/>
            <person name="Quesneville H."/>
            <person name="Raines C."/>
            <person name="Rensing S.A."/>
            <person name="Riano-Pachon D.M."/>
            <person name="Richier S."/>
            <person name="Rokitta S."/>
            <person name="Shiraiwa Y."/>
            <person name="Soanes D.M."/>
            <person name="van der Giezen M."/>
            <person name="Wahlund T.M."/>
            <person name="Williams B."/>
            <person name="Wilson W."/>
            <person name="Wolfe G."/>
            <person name="Wurch L.L."/>
        </authorList>
    </citation>
    <scope>NUCLEOTIDE SEQUENCE</scope>
</reference>
<dbReference type="AlphaFoldDB" id="A0A0D3I7U3"/>
<sequence length="395" mass="42180">MCFFPPLADACEAAGWQCDGCVRAVASGGVLRSLPAVGETIEVDIAEAEAAGGGGAWVAAEVAEHLGEGRFAARYETWRFCASLGDSASHRLSGHLGSSRVISRQELSMDDEGLDWRRLPPQGAAAAQAAAAAAAAAEEAAAAARASAAERRSADAAALARDTQPRPSPLLAKVEALFREGYVIADGCIDAVQVETCLDVVEEGFKHYMHSVKQLDLQEELLASGFMEIKMRSAGRWASPSTPPALGSDATLTHFGCMLSFPGSATQPWHSDGPHMNAGGDPRFVAPVHAVNVFVPLANGPTEYVPGSHLDFDAKVPSKTPSLKAGSALIFDYRLKHRGLGNSGTEERPLLYITYAKPFWLDVYNFDRKRYKNLPAASRAERTEKRQRTIFGGLP</sequence>
<evidence type="ECO:0008006" key="3">
    <source>
        <dbReference type="Google" id="ProtNLM"/>
    </source>
</evidence>
<dbReference type="KEGG" id="ehx:EMIHUDRAFT_350957"/>